<dbReference type="PANTHER" id="PTHR12110:SF41">
    <property type="entry name" value="INOSOSE DEHYDRATASE"/>
    <property type="match status" value="1"/>
</dbReference>
<accession>A0ABV7YNB2</accession>
<sequence length="257" mass="27436">MADLSARFVASPCCLPQLGLVQLLHLYRDLGFRNIELFTAGGWPSAVDPLGDADAQAELRTQVEERGMRVTSMHLPPITAEFDVAQAVTAARFARGVGADVVLFKATTRDLYIESAGPYLEATAGVGVTPVLQNHAGAAISTLDDFRAVLAGIGDPRMRTLLEVGHFARVGVDWRDAYDVLGESIALVHVNDIDGNGRSVPFGTGTVDFEGLLKHLDDVGYTGNIVVELELEGHTESIEPTVTGLRDALDLLGRVAS</sequence>
<dbReference type="SUPFAM" id="SSF51658">
    <property type="entry name" value="Xylose isomerase-like"/>
    <property type="match status" value="1"/>
</dbReference>
<dbReference type="Proteomes" id="UP001595699">
    <property type="component" value="Unassembled WGS sequence"/>
</dbReference>
<protein>
    <submittedName>
        <fullName evidence="2">Sugar phosphate isomerase/epimerase family protein</fullName>
    </submittedName>
</protein>
<evidence type="ECO:0000313" key="2">
    <source>
        <dbReference type="EMBL" id="MFC3765285.1"/>
    </source>
</evidence>
<proteinExistence type="predicted"/>
<feature type="domain" description="Xylose isomerase-like TIM barrel" evidence="1">
    <location>
        <begin position="26"/>
        <end position="251"/>
    </location>
</feature>
<dbReference type="RefSeq" id="WP_205121329.1">
    <property type="nucleotide sequence ID" value="NZ_JAFBCM010000001.1"/>
</dbReference>
<dbReference type="InterPro" id="IPR050312">
    <property type="entry name" value="IolE/XylAMocC-like"/>
</dbReference>
<reference evidence="3" key="1">
    <citation type="journal article" date="2019" name="Int. J. Syst. Evol. Microbiol.">
        <title>The Global Catalogue of Microorganisms (GCM) 10K type strain sequencing project: providing services to taxonomists for standard genome sequencing and annotation.</title>
        <authorList>
            <consortium name="The Broad Institute Genomics Platform"/>
            <consortium name="The Broad Institute Genome Sequencing Center for Infectious Disease"/>
            <person name="Wu L."/>
            <person name="Ma J."/>
        </authorList>
    </citation>
    <scope>NUCLEOTIDE SEQUENCE [LARGE SCALE GENOMIC DNA]</scope>
    <source>
        <strain evidence="3">CGMCC 4.7241</strain>
    </source>
</reference>
<comment type="caution">
    <text evidence="2">The sequence shown here is derived from an EMBL/GenBank/DDBJ whole genome shotgun (WGS) entry which is preliminary data.</text>
</comment>
<keyword evidence="2" id="KW-0413">Isomerase</keyword>
<organism evidence="2 3">
    <name type="scientific">Tenggerimyces flavus</name>
    <dbReference type="NCBI Taxonomy" id="1708749"/>
    <lineage>
        <taxon>Bacteria</taxon>
        <taxon>Bacillati</taxon>
        <taxon>Actinomycetota</taxon>
        <taxon>Actinomycetes</taxon>
        <taxon>Propionibacteriales</taxon>
        <taxon>Nocardioidaceae</taxon>
        <taxon>Tenggerimyces</taxon>
    </lineage>
</organism>
<keyword evidence="3" id="KW-1185">Reference proteome</keyword>
<dbReference type="InterPro" id="IPR013022">
    <property type="entry name" value="Xyl_isomerase-like_TIM-brl"/>
</dbReference>
<evidence type="ECO:0000259" key="1">
    <source>
        <dbReference type="Pfam" id="PF01261"/>
    </source>
</evidence>
<dbReference type="Pfam" id="PF01261">
    <property type="entry name" value="AP_endonuc_2"/>
    <property type="match status" value="1"/>
</dbReference>
<name>A0ABV7YNB2_9ACTN</name>
<dbReference type="Gene3D" id="3.20.20.150">
    <property type="entry name" value="Divalent-metal-dependent TIM barrel enzymes"/>
    <property type="match status" value="1"/>
</dbReference>
<evidence type="ECO:0000313" key="3">
    <source>
        <dbReference type="Proteomes" id="UP001595699"/>
    </source>
</evidence>
<dbReference type="EMBL" id="JBHRZH010000037">
    <property type="protein sequence ID" value="MFC3765285.1"/>
    <property type="molecule type" value="Genomic_DNA"/>
</dbReference>
<dbReference type="PANTHER" id="PTHR12110">
    <property type="entry name" value="HYDROXYPYRUVATE ISOMERASE"/>
    <property type="match status" value="1"/>
</dbReference>
<dbReference type="GO" id="GO:0016853">
    <property type="term" value="F:isomerase activity"/>
    <property type="evidence" value="ECO:0007669"/>
    <property type="project" value="UniProtKB-KW"/>
</dbReference>
<dbReference type="InterPro" id="IPR036237">
    <property type="entry name" value="Xyl_isomerase-like_sf"/>
</dbReference>
<gene>
    <name evidence="2" type="ORF">ACFOUW_30925</name>
</gene>